<dbReference type="Gene3D" id="2.40.50.1020">
    <property type="entry name" value="LytTr DNA-binding domain"/>
    <property type="match status" value="1"/>
</dbReference>
<organism evidence="4 5">
    <name type="scientific">Piscinibacterium candidicorallinum</name>
    <dbReference type="NCBI Taxonomy" id="1793872"/>
    <lineage>
        <taxon>Bacteria</taxon>
        <taxon>Pseudomonadati</taxon>
        <taxon>Pseudomonadota</taxon>
        <taxon>Betaproteobacteria</taxon>
        <taxon>Burkholderiales</taxon>
        <taxon>Piscinibacterium</taxon>
    </lineage>
</organism>
<evidence type="ECO:0000256" key="1">
    <source>
        <dbReference type="PROSITE-ProRule" id="PRU00169"/>
    </source>
</evidence>
<feature type="domain" description="HTH LytTR-type" evidence="3">
    <location>
        <begin position="154"/>
        <end position="256"/>
    </location>
</feature>
<gene>
    <name evidence="4" type="ORF">ACFOEN_13090</name>
</gene>
<dbReference type="InterPro" id="IPR001789">
    <property type="entry name" value="Sig_transdc_resp-reg_receiver"/>
</dbReference>
<dbReference type="PROSITE" id="PS50930">
    <property type="entry name" value="HTH_LYTTR"/>
    <property type="match status" value="1"/>
</dbReference>
<evidence type="ECO:0000313" key="4">
    <source>
        <dbReference type="EMBL" id="MFC3148560.1"/>
    </source>
</evidence>
<name>A0ABV7H444_9BURK</name>
<dbReference type="PANTHER" id="PTHR37299">
    <property type="entry name" value="TRANSCRIPTIONAL REGULATOR-RELATED"/>
    <property type="match status" value="1"/>
</dbReference>
<proteinExistence type="predicted"/>
<reference evidence="5" key="1">
    <citation type="journal article" date="2019" name="Int. J. Syst. Evol. Microbiol.">
        <title>The Global Catalogue of Microorganisms (GCM) 10K type strain sequencing project: providing services to taxonomists for standard genome sequencing and annotation.</title>
        <authorList>
            <consortium name="The Broad Institute Genomics Platform"/>
            <consortium name="The Broad Institute Genome Sequencing Center for Infectious Disease"/>
            <person name="Wu L."/>
            <person name="Ma J."/>
        </authorList>
    </citation>
    <scope>NUCLEOTIDE SEQUENCE [LARGE SCALE GENOMIC DNA]</scope>
    <source>
        <strain evidence="5">KCTC 52168</strain>
    </source>
</reference>
<dbReference type="Gene3D" id="3.40.50.2300">
    <property type="match status" value="1"/>
</dbReference>
<keyword evidence="1" id="KW-0597">Phosphoprotein</keyword>
<dbReference type="Pfam" id="PF00072">
    <property type="entry name" value="Response_reg"/>
    <property type="match status" value="1"/>
</dbReference>
<dbReference type="PANTHER" id="PTHR37299:SF1">
    <property type="entry name" value="STAGE 0 SPORULATION PROTEIN A HOMOLOG"/>
    <property type="match status" value="1"/>
</dbReference>
<dbReference type="Proteomes" id="UP001595556">
    <property type="component" value="Unassembled WGS sequence"/>
</dbReference>
<evidence type="ECO:0000259" key="3">
    <source>
        <dbReference type="PROSITE" id="PS50930"/>
    </source>
</evidence>
<dbReference type="SMART" id="SM00448">
    <property type="entry name" value="REC"/>
    <property type="match status" value="1"/>
</dbReference>
<feature type="domain" description="Response regulatory" evidence="2">
    <location>
        <begin position="8"/>
        <end position="120"/>
    </location>
</feature>
<dbReference type="InterPro" id="IPR046947">
    <property type="entry name" value="LytR-like"/>
</dbReference>
<evidence type="ECO:0000313" key="5">
    <source>
        <dbReference type="Proteomes" id="UP001595556"/>
    </source>
</evidence>
<dbReference type="EMBL" id="JBHRTI010000007">
    <property type="protein sequence ID" value="MFC3148560.1"/>
    <property type="molecule type" value="Genomic_DNA"/>
</dbReference>
<dbReference type="PROSITE" id="PS50110">
    <property type="entry name" value="RESPONSE_REGULATORY"/>
    <property type="match status" value="1"/>
</dbReference>
<sequence>MNTAHAIRAIVADDEELLRDYLVSKLTALWPELKIIGTAANGIEAAQLIERERPDVAFLDIKMPGATGLEVAQGIEGDTRVVFVTAYDEYAVEAFEREAVDYLVKPVNEERLARTCQRLKKELAAAEPAPQIAQVLKQLMQQAKPQGEGPLKWIRASAGSTTHHVPVAEVLYFQSDEKYTIVKTATAEHVIRTTLTELAAQLDADEFWQIHRSTIVNLNFIASTRRDDNARLFVRIKGTDTELPVSRAYVHLFKQM</sequence>
<evidence type="ECO:0000259" key="2">
    <source>
        <dbReference type="PROSITE" id="PS50110"/>
    </source>
</evidence>
<accession>A0ABV7H444</accession>
<feature type="modified residue" description="4-aspartylphosphate" evidence="1">
    <location>
        <position position="60"/>
    </location>
</feature>
<comment type="caution">
    <text evidence="4">The sequence shown here is derived from an EMBL/GenBank/DDBJ whole genome shotgun (WGS) entry which is preliminary data.</text>
</comment>
<protein>
    <submittedName>
        <fullName evidence="4">LytR/AlgR family response regulator transcription factor</fullName>
    </submittedName>
</protein>
<keyword evidence="5" id="KW-1185">Reference proteome</keyword>
<dbReference type="SUPFAM" id="SSF52172">
    <property type="entry name" value="CheY-like"/>
    <property type="match status" value="1"/>
</dbReference>
<dbReference type="InterPro" id="IPR011006">
    <property type="entry name" value="CheY-like_superfamily"/>
</dbReference>
<dbReference type="Pfam" id="PF04397">
    <property type="entry name" value="LytTR"/>
    <property type="match status" value="1"/>
</dbReference>
<dbReference type="InterPro" id="IPR007492">
    <property type="entry name" value="LytTR_DNA-bd_dom"/>
</dbReference>
<dbReference type="RefSeq" id="WP_377304633.1">
    <property type="nucleotide sequence ID" value="NZ_CP180191.1"/>
</dbReference>
<dbReference type="SMART" id="SM00850">
    <property type="entry name" value="LytTR"/>
    <property type="match status" value="1"/>
</dbReference>